<dbReference type="InterPro" id="IPR036864">
    <property type="entry name" value="Zn2-C6_fun-type_DNA-bd_sf"/>
</dbReference>
<dbReference type="OrthoDB" id="4356994at2759"/>
<feature type="compositionally biased region" description="Polar residues" evidence="3">
    <location>
        <begin position="111"/>
        <end position="129"/>
    </location>
</feature>
<dbReference type="Proteomes" id="UP000813461">
    <property type="component" value="Unassembled WGS sequence"/>
</dbReference>
<gene>
    <name evidence="5" type="ORF">FB567DRAFT_454512</name>
</gene>
<keyword evidence="2" id="KW-0539">Nucleus</keyword>
<dbReference type="SMART" id="SM00066">
    <property type="entry name" value="GAL4"/>
    <property type="match status" value="1"/>
</dbReference>
<dbReference type="InterPro" id="IPR053181">
    <property type="entry name" value="EcdB-like_regulator"/>
</dbReference>
<dbReference type="PROSITE" id="PS00463">
    <property type="entry name" value="ZN2_CY6_FUNGAL_1"/>
    <property type="match status" value="1"/>
</dbReference>
<feature type="region of interest" description="Disordered" evidence="3">
    <location>
        <begin position="92"/>
        <end position="129"/>
    </location>
</feature>
<keyword evidence="6" id="KW-1185">Reference proteome</keyword>
<dbReference type="PROSITE" id="PS50048">
    <property type="entry name" value="ZN2_CY6_FUNGAL_2"/>
    <property type="match status" value="1"/>
</dbReference>
<comment type="caution">
    <text evidence="5">The sequence shown here is derived from an EMBL/GenBank/DDBJ whole genome shotgun (WGS) entry which is preliminary data.</text>
</comment>
<dbReference type="AlphaFoldDB" id="A0A8K0QX31"/>
<feature type="domain" description="Zn(2)-C6 fungal-type" evidence="4">
    <location>
        <begin position="24"/>
        <end position="54"/>
    </location>
</feature>
<dbReference type="PANTHER" id="PTHR47785:SF5">
    <property type="entry name" value="ZN(II)2CYS6 TRANSCRIPTION FACTOR (EUROFUNG)"/>
    <property type="match status" value="1"/>
</dbReference>
<evidence type="ECO:0000313" key="6">
    <source>
        <dbReference type="Proteomes" id="UP000813461"/>
    </source>
</evidence>
<dbReference type="GO" id="GO:0006351">
    <property type="term" value="P:DNA-templated transcription"/>
    <property type="evidence" value="ECO:0007669"/>
    <property type="project" value="InterPro"/>
</dbReference>
<accession>A0A8K0QX31</accession>
<dbReference type="SUPFAM" id="SSF57701">
    <property type="entry name" value="Zn2/Cys6 DNA-binding domain"/>
    <property type="match status" value="1"/>
</dbReference>
<evidence type="ECO:0000256" key="1">
    <source>
        <dbReference type="ARBA" id="ARBA00022723"/>
    </source>
</evidence>
<dbReference type="InterPro" id="IPR007219">
    <property type="entry name" value="XnlR_reg_dom"/>
</dbReference>
<name>A0A8K0QX31_9PLEO</name>
<protein>
    <recommendedName>
        <fullName evidence="4">Zn(2)-C6 fungal-type domain-containing protein</fullName>
    </recommendedName>
</protein>
<dbReference type="GO" id="GO:0003677">
    <property type="term" value="F:DNA binding"/>
    <property type="evidence" value="ECO:0007669"/>
    <property type="project" value="InterPro"/>
</dbReference>
<dbReference type="PANTHER" id="PTHR47785">
    <property type="entry name" value="ZN(II)2CYS6 TRANSCRIPTION FACTOR (EUROFUNG)-RELATED-RELATED"/>
    <property type="match status" value="1"/>
</dbReference>
<reference evidence="5" key="1">
    <citation type="journal article" date="2021" name="Nat. Commun.">
        <title>Genetic determinants of endophytism in the Arabidopsis root mycobiome.</title>
        <authorList>
            <person name="Mesny F."/>
            <person name="Miyauchi S."/>
            <person name="Thiergart T."/>
            <person name="Pickel B."/>
            <person name="Atanasova L."/>
            <person name="Karlsson M."/>
            <person name="Huettel B."/>
            <person name="Barry K.W."/>
            <person name="Haridas S."/>
            <person name="Chen C."/>
            <person name="Bauer D."/>
            <person name="Andreopoulos W."/>
            <person name="Pangilinan J."/>
            <person name="LaButti K."/>
            <person name="Riley R."/>
            <person name="Lipzen A."/>
            <person name="Clum A."/>
            <person name="Drula E."/>
            <person name="Henrissat B."/>
            <person name="Kohler A."/>
            <person name="Grigoriev I.V."/>
            <person name="Martin F.M."/>
            <person name="Hacquard S."/>
        </authorList>
    </citation>
    <scope>NUCLEOTIDE SEQUENCE</scope>
    <source>
        <strain evidence="5">MPI-SDFR-AT-0120</strain>
    </source>
</reference>
<dbReference type="Pfam" id="PF00172">
    <property type="entry name" value="Zn_clus"/>
    <property type="match status" value="1"/>
</dbReference>
<dbReference type="InterPro" id="IPR001138">
    <property type="entry name" value="Zn2Cys6_DnaBD"/>
</dbReference>
<evidence type="ECO:0000313" key="5">
    <source>
        <dbReference type="EMBL" id="KAH7072593.1"/>
    </source>
</evidence>
<dbReference type="EMBL" id="JAGMVJ010000023">
    <property type="protein sequence ID" value="KAH7072593.1"/>
    <property type="molecule type" value="Genomic_DNA"/>
</dbReference>
<sequence length="616" mass="69991">MSSSTTRRTPTANNLSQRKRAPIACQFCRLRKTKCDGVRPTCGFCRHHDAQCVWGPATESYESTPAEQEIFRRLDELKSLLTVESLGSRSRTIPDAGSAYTPGSDERPHSITATAPGTQPMISEPRTSPYDNTRCESMLAWPLFQDIVDPSDLDAESFVLEASNESTCAGESKRRNGQGIQEEQFLPLCQKFLLHVHTRNPILDHAELIQYAKDATEHGVEWDGPSCLVLLACALACYTAPWQRPTLHRPHAEQLINDDIATAEAYYFAAKKRFGLLGWSLVDIQCLFFASVYEKYSLNPLQAWFHIQQASSRLQAHLKRHSRPYPDITTSRWKTAPQELEQRAFWSIYKAEHELLPEIPLRPSGIDELTRADSMFPTPPVVPVLMAQATSSGVDQQVPEERSWAFYLAEISIRRTMNDTILTLYRKGTQYWSIHIRSVLQQCRDCEEQIQMWYSHLPLSIQFDKPDPPDNELSFFLQGRFYQWRAYVFTPLLYYALQHPAQQSIPPEVLAFSREAVSIYAARILHNDNHHRHGGTWFTCRGTFASALLILGVVHRSNPNLLPPVDWISLILVAISTLKRWEAQSGDIRRLRETLEKLSLAVSEKSSLSPIGPANA</sequence>
<organism evidence="5 6">
    <name type="scientific">Paraphoma chrysanthemicola</name>
    <dbReference type="NCBI Taxonomy" id="798071"/>
    <lineage>
        <taxon>Eukaryota</taxon>
        <taxon>Fungi</taxon>
        <taxon>Dikarya</taxon>
        <taxon>Ascomycota</taxon>
        <taxon>Pezizomycotina</taxon>
        <taxon>Dothideomycetes</taxon>
        <taxon>Pleosporomycetidae</taxon>
        <taxon>Pleosporales</taxon>
        <taxon>Pleosporineae</taxon>
        <taxon>Phaeosphaeriaceae</taxon>
        <taxon>Paraphoma</taxon>
    </lineage>
</organism>
<keyword evidence="1" id="KW-0479">Metal-binding</keyword>
<dbReference type="Pfam" id="PF04082">
    <property type="entry name" value="Fungal_trans"/>
    <property type="match status" value="1"/>
</dbReference>
<dbReference type="CDD" id="cd12148">
    <property type="entry name" value="fungal_TF_MHR"/>
    <property type="match status" value="1"/>
</dbReference>
<evidence type="ECO:0000259" key="4">
    <source>
        <dbReference type="PROSITE" id="PS50048"/>
    </source>
</evidence>
<evidence type="ECO:0000256" key="3">
    <source>
        <dbReference type="SAM" id="MobiDB-lite"/>
    </source>
</evidence>
<proteinExistence type="predicted"/>
<dbReference type="Gene3D" id="4.10.240.10">
    <property type="entry name" value="Zn(2)-C6 fungal-type DNA-binding domain"/>
    <property type="match status" value="1"/>
</dbReference>
<evidence type="ECO:0000256" key="2">
    <source>
        <dbReference type="ARBA" id="ARBA00023242"/>
    </source>
</evidence>
<dbReference type="GO" id="GO:0008270">
    <property type="term" value="F:zinc ion binding"/>
    <property type="evidence" value="ECO:0007669"/>
    <property type="project" value="InterPro"/>
</dbReference>
<dbReference type="CDD" id="cd00067">
    <property type="entry name" value="GAL4"/>
    <property type="match status" value="1"/>
</dbReference>
<dbReference type="GO" id="GO:0000981">
    <property type="term" value="F:DNA-binding transcription factor activity, RNA polymerase II-specific"/>
    <property type="evidence" value="ECO:0007669"/>
    <property type="project" value="InterPro"/>
</dbReference>